<dbReference type="Pfam" id="PF02458">
    <property type="entry name" value="Transferase"/>
    <property type="match status" value="1"/>
</dbReference>
<dbReference type="OMA" id="PHAPFLC"/>
<evidence type="ECO:0000313" key="4">
    <source>
        <dbReference type="RefSeq" id="XP_010243532.1"/>
    </source>
</evidence>
<sequence length="433" mass="47838">MAPSDINVNVLEQCRVAPPPGSVSSKSLTLTFFDLYWLPFPGASECLFFFDYPHSTTHFMECLLPSIKHSLSLTLVHFYPLAGSLSWQPLDSCKPAMINYVDGESAVSLTIAEFNNGGDHFHHLSGKLVREVNASHLLAPPLSPSGSVVPTMALQITLFPNTGICLGITIHHAVADGRSASHFIKSWASICKGDAPLSKEYLPFFDRSVIKDPKGIEQIYLKQLEEFFKSTPAEKLEVINNIPSTVVAPNMVRATFDLNRVSIEKLKELAQRPRHNNKDQLTPLHPSTFSVTGAFVSICLIKAGCRYDMLKLLVDCRARLKPPIPVVYFGNCVRGFDVVVEAWLSELLYRYLSGQKPKIKPIVLAGSPRFGFYQTDFGWGKPKKVELISIDATGALFLSESRDGDGGVEITLTLKEQEMDAFASIFVTSLNSL</sequence>
<dbReference type="RefSeq" id="XP_010243532.1">
    <property type="nucleotide sequence ID" value="XM_010245230.1"/>
</dbReference>
<dbReference type="STRING" id="4432.A0A1U7Z8W9"/>
<protein>
    <submittedName>
        <fullName evidence="4">Malonyl-CoA:anthocyanidin 5-O-glucoside-6''-O-malonyltransferase-like</fullName>
    </submittedName>
</protein>
<keyword evidence="1" id="KW-0808">Transferase</keyword>
<dbReference type="eggNOG" id="ENOG502QPXT">
    <property type="taxonomic scope" value="Eukaryota"/>
</dbReference>
<dbReference type="GeneID" id="104587568"/>
<dbReference type="Proteomes" id="UP000189703">
    <property type="component" value="Unplaced"/>
</dbReference>
<gene>
    <name evidence="4" type="primary">LOC104587568</name>
</gene>
<dbReference type="GO" id="GO:0016747">
    <property type="term" value="F:acyltransferase activity, transferring groups other than amino-acyl groups"/>
    <property type="evidence" value="ECO:0007669"/>
    <property type="project" value="UniProtKB-ARBA"/>
</dbReference>
<dbReference type="Gene3D" id="3.30.559.10">
    <property type="entry name" value="Chloramphenicol acetyltransferase-like domain"/>
    <property type="match status" value="3"/>
</dbReference>
<dbReference type="InterPro" id="IPR023213">
    <property type="entry name" value="CAT-like_dom_sf"/>
</dbReference>
<dbReference type="PANTHER" id="PTHR31625">
    <property type="match status" value="1"/>
</dbReference>
<keyword evidence="2" id="KW-0012">Acyltransferase</keyword>
<reference evidence="4" key="1">
    <citation type="submission" date="2025-08" db="UniProtKB">
        <authorList>
            <consortium name="RefSeq"/>
        </authorList>
    </citation>
    <scope>IDENTIFICATION</scope>
</reference>
<accession>A0A1U7Z8W9</accession>
<proteinExistence type="predicted"/>
<dbReference type="AlphaFoldDB" id="A0A1U7Z8W9"/>
<dbReference type="SUPFAM" id="SSF52777">
    <property type="entry name" value="CoA-dependent acyltransferases"/>
    <property type="match status" value="1"/>
</dbReference>
<evidence type="ECO:0000256" key="1">
    <source>
        <dbReference type="ARBA" id="ARBA00022679"/>
    </source>
</evidence>
<dbReference type="KEGG" id="nnu:104587568"/>
<dbReference type="FunCoup" id="A0A1U7Z8W9">
    <property type="interactions" value="363"/>
</dbReference>
<name>A0A1U7Z8W9_NELNU</name>
<dbReference type="OrthoDB" id="1862401at2759"/>
<evidence type="ECO:0000256" key="2">
    <source>
        <dbReference type="ARBA" id="ARBA00023315"/>
    </source>
</evidence>
<keyword evidence="3" id="KW-1185">Reference proteome</keyword>
<evidence type="ECO:0000313" key="3">
    <source>
        <dbReference type="Proteomes" id="UP000189703"/>
    </source>
</evidence>
<dbReference type="InterPro" id="IPR051504">
    <property type="entry name" value="Plant_metabolite_acyltrans"/>
</dbReference>
<organism evidence="3 4">
    <name type="scientific">Nelumbo nucifera</name>
    <name type="common">Sacred lotus</name>
    <dbReference type="NCBI Taxonomy" id="4432"/>
    <lineage>
        <taxon>Eukaryota</taxon>
        <taxon>Viridiplantae</taxon>
        <taxon>Streptophyta</taxon>
        <taxon>Embryophyta</taxon>
        <taxon>Tracheophyta</taxon>
        <taxon>Spermatophyta</taxon>
        <taxon>Magnoliopsida</taxon>
        <taxon>Proteales</taxon>
        <taxon>Nelumbonaceae</taxon>
        <taxon>Nelumbo</taxon>
    </lineage>
</organism>